<dbReference type="EMBL" id="MECQ01000001">
    <property type="protein sequence ID" value="ODV55424.1"/>
    <property type="molecule type" value="Genomic_DNA"/>
</dbReference>
<comment type="caution">
    <text evidence="2">The sequence shown here is derived from an EMBL/GenBank/DDBJ whole genome shotgun (WGS) entry which is preliminary data.</text>
</comment>
<reference evidence="2 3" key="1">
    <citation type="submission" date="2016-09" db="EMBL/GenBank/DDBJ databases">
        <title>Draft genome sequence of the soil isolate, Lysinibacillus fusiformis M5, a potential hypoxanthine producer.</title>
        <authorList>
            <person name="Gallegos-Monterrosa R."/>
            <person name="Maroti G."/>
            <person name="Balint B."/>
            <person name="Kovacs A.T."/>
        </authorList>
    </citation>
    <scope>NUCLEOTIDE SEQUENCE [LARGE SCALE GENOMIC DNA]</scope>
    <source>
        <strain evidence="2 3">M5</strain>
    </source>
</reference>
<proteinExistence type="predicted"/>
<name>A0A1E4R4N4_9BACI</name>
<gene>
    <name evidence="2" type="ORF">BG258_05665</name>
</gene>
<accession>A0A1E4R4N4</accession>
<evidence type="ECO:0000313" key="2">
    <source>
        <dbReference type="EMBL" id="ODV55424.1"/>
    </source>
</evidence>
<evidence type="ECO:0000313" key="3">
    <source>
        <dbReference type="Proteomes" id="UP000094784"/>
    </source>
</evidence>
<keyword evidence="1" id="KW-0732">Signal</keyword>
<dbReference type="Proteomes" id="UP000094784">
    <property type="component" value="Unassembled WGS sequence"/>
</dbReference>
<evidence type="ECO:0000256" key="1">
    <source>
        <dbReference type="SAM" id="SignalP"/>
    </source>
</evidence>
<dbReference type="RefSeq" id="WP_069480510.1">
    <property type="nucleotide sequence ID" value="NZ_KV766182.1"/>
</dbReference>
<feature type="signal peptide" evidence="1">
    <location>
        <begin position="1"/>
        <end position="28"/>
    </location>
</feature>
<organism evidence="2 3">
    <name type="scientific">Lysinibacillus fusiformis</name>
    <dbReference type="NCBI Taxonomy" id="28031"/>
    <lineage>
        <taxon>Bacteria</taxon>
        <taxon>Bacillati</taxon>
        <taxon>Bacillota</taxon>
        <taxon>Bacilli</taxon>
        <taxon>Bacillales</taxon>
        <taxon>Bacillaceae</taxon>
        <taxon>Lysinibacillus</taxon>
    </lineage>
</organism>
<sequence>MRNLTKIIITFVLMLVATASVFSQSVDAANEKVSKIHRVSNPEFCKNKFFPLELTNGLSIGVYRGESNNLCQPILLKGKNEVYSFGGPFMEGYMQFTITGNKDTFMYYRDSGRGGDTLQLVGVRPNGEIFLEKEIANGTGINAEFLSPNIIEIGIEGYNEDYVAMADKFTGIFDTKYFSLTKEGEIKEIDYIDKEFADVAKKGQLKWVPGHLGMQYKSLKANIQGTLDYGEIPFYKTQKAVYSFPPKNKLDGMEVVNTIGKVDLIMGSRKELNEKLQSYFGKPIAENIHGDSYVYAYKAGQYYVVIEGDAQSKEAYLTIGTKVGINILFWPFSGGIK</sequence>
<dbReference type="OrthoDB" id="2865276at2"/>
<feature type="chain" id="PRO_5009162062" evidence="1">
    <location>
        <begin position="29"/>
        <end position="337"/>
    </location>
</feature>
<protein>
    <submittedName>
        <fullName evidence="2">Uncharacterized protein</fullName>
    </submittedName>
</protein>
<dbReference type="AlphaFoldDB" id="A0A1E4R4N4"/>